<feature type="domain" description="IPT/TIG" evidence="1">
    <location>
        <begin position="498"/>
        <end position="557"/>
    </location>
</feature>
<accession>A0ABU0U3X0</accession>
<dbReference type="SUPFAM" id="SSF81296">
    <property type="entry name" value="E set domains"/>
    <property type="match status" value="1"/>
</dbReference>
<dbReference type="Gene3D" id="2.60.40.10">
    <property type="entry name" value="Immunoglobulins"/>
    <property type="match status" value="1"/>
</dbReference>
<gene>
    <name evidence="2" type="ORF">QE382_001625</name>
</gene>
<proteinExistence type="predicted"/>
<dbReference type="InterPro" id="IPR013783">
    <property type="entry name" value="Ig-like_fold"/>
</dbReference>
<dbReference type="EMBL" id="JAUTBA010000001">
    <property type="protein sequence ID" value="MDQ1149641.1"/>
    <property type="molecule type" value="Genomic_DNA"/>
</dbReference>
<dbReference type="Proteomes" id="UP001244640">
    <property type="component" value="Unassembled WGS sequence"/>
</dbReference>
<comment type="caution">
    <text evidence="2">The sequence shown here is derived from an EMBL/GenBank/DDBJ whole genome shotgun (WGS) entry which is preliminary data.</text>
</comment>
<evidence type="ECO:0000313" key="2">
    <source>
        <dbReference type="EMBL" id="MDQ1149641.1"/>
    </source>
</evidence>
<dbReference type="Pfam" id="PF01833">
    <property type="entry name" value="TIG"/>
    <property type="match status" value="1"/>
</dbReference>
<organism evidence="2 3">
    <name type="scientific">Sphingobacterium zeae</name>
    <dbReference type="NCBI Taxonomy" id="1776859"/>
    <lineage>
        <taxon>Bacteria</taxon>
        <taxon>Pseudomonadati</taxon>
        <taxon>Bacteroidota</taxon>
        <taxon>Sphingobacteriia</taxon>
        <taxon>Sphingobacteriales</taxon>
        <taxon>Sphingobacteriaceae</taxon>
        <taxon>Sphingobacterium</taxon>
    </lineage>
</organism>
<keyword evidence="3" id="KW-1185">Reference proteome</keyword>
<dbReference type="InterPro" id="IPR002909">
    <property type="entry name" value="IPT_dom"/>
</dbReference>
<reference evidence="2 3" key="1">
    <citation type="submission" date="2023-07" db="EMBL/GenBank/DDBJ databases">
        <title>Functional and genomic diversity of the sorghum phyllosphere microbiome.</title>
        <authorList>
            <person name="Shade A."/>
        </authorList>
    </citation>
    <scope>NUCLEOTIDE SEQUENCE [LARGE SCALE GENOMIC DNA]</scope>
    <source>
        <strain evidence="2 3">SORGH_AS_0892</strain>
    </source>
</reference>
<dbReference type="InterPro" id="IPR014756">
    <property type="entry name" value="Ig_E-set"/>
</dbReference>
<evidence type="ECO:0000313" key="3">
    <source>
        <dbReference type="Proteomes" id="UP001244640"/>
    </source>
</evidence>
<sequence>MNCNHVIKQITRRQTIAFLCSILIFITVSCVKEETVVPPDNNPTEVVILTPESNSGNNLILAAEVRYLNNSDAIQSHGFLIEKYSDETPVKKEYAITTSLQSGRITFKVPDPEHYKEGDYYTCKYFVRTEKGLYYSQPARFLVSSLRVKPKEDLTVVVGETITVDGEFGDAEKNYGLYYGYVPSEEQKVPFELINSGKSIRFKVPAGIEQGNNATFRLIGKEKNSGQLSVIVAQGFILATLVPPAMYTYYVDENLQLPSSIREYNDNARLQVFVGNVFLKYSNYLRLYDFVKSQKGKTFPIGYTNGRDTITFPQPLQLKEADPDEFKMIPEYVHPGTNFEVVGPDPGRFDFYGYATVGNKKAYYLLRDNTSKKGELAIDDIPDGEYSLEMKNSFFSYTSNNKIKVKSVHISSSSHTECYAGDKIKLKGTFILRRSYGLRIDPAQESYFSTCNTSGEIIFEVPPTKAGNYQAQVTYLSEMGQQKNYYSNAIPLQVKATVINSVSPLRATAGTLITIEGHGLNGYKVRIADREIQHTLSQNDKIQFKVPDDLPKGKYRVNARFFNYVIENVVFASDYLEIL</sequence>
<name>A0ABU0U3X0_9SPHI</name>
<protein>
    <recommendedName>
        <fullName evidence="1">IPT/TIG domain-containing protein</fullName>
    </recommendedName>
</protein>
<dbReference type="RefSeq" id="WP_307185435.1">
    <property type="nucleotide sequence ID" value="NZ_JAUTBA010000001.1"/>
</dbReference>
<evidence type="ECO:0000259" key="1">
    <source>
        <dbReference type="Pfam" id="PF01833"/>
    </source>
</evidence>